<dbReference type="SUPFAM" id="SSF81301">
    <property type="entry name" value="Nucleotidyltransferase"/>
    <property type="match status" value="1"/>
</dbReference>
<dbReference type="Gene3D" id="3.30.460.10">
    <property type="entry name" value="Beta Polymerase, domain 2"/>
    <property type="match status" value="1"/>
</dbReference>
<sequence>MTLTHQDIHIIQSYFIEKPVLRAFLFGSYSRNDASNDSDVDILIELDYSQHIGMGFVTMKLDLEEKLHRKIDLVSSNAVSKYILPFINDEKKLIYER</sequence>
<evidence type="ECO:0000313" key="2">
    <source>
        <dbReference type="EMBL" id="SMO54686.1"/>
    </source>
</evidence>
<organism evidence="2 3">
    <name type="scientific">Solitalea koreensis</name>
    <dbReference type="NCBI Taxonomy" id="543615"/>
    <lineage>
        <taxon>Bacteria</taxon>
        <taxon>Pseudomonadati</taxon>
        <taxon>Bacteroidota</taxon>
        <taxon>Sphingobacteriia</taxon>
        <taxon>Sphingobacteriales</taxon>
        <taxon>Sphingobacteriaceae</taxon>
        <taxon>Solitalea</taxon>
    </lineage>
</organism>
<accession>A0A521C5G0</accession>
<dbReference type="OrthoDB" id="798692at2"/>
<dbReference type="InterPro" id="IPR041633">
    <property type="entry name" value="Polbeta"/>
</dbReference>
<dbReference type="EMBL" id="FXSZ01000003">
    <property type="protein sequence ID" value="SMO54686.1"/>
    <property type="molecule type" value="Genomic_DNA"/>
</dbReference>
<dbReference type="Pfam" id="PF18765">
    <property type="entry name" value="Polbeta"/>
    <property type="match status" value="1"/>
</dbReference>
<dbReference type="InterPro" id="IPR043519">
    <property type="entry name" value="NT_sf"/>
</dbReference>
<proteinExistence type="predicted"/>
<evidence type="ECO:0000259" key="1">
    <source>
        <dbReference type="Pfam" id="PF18765"/>
    </source>
</evidence>
<dbReference type="CDD" id="cd05403">
    <property type="entry name" value="NT_KNTase_like"/>
    <property type="match status" value="1"/>
</dbReference>
<gene>
    <name evidence="2" type="ORF">SAMN06265350_103227</name>
</gene>
<dbReference type="AlphaFoldDB" id="A0A521C5G0"/>
<dbReference type="Proteomes" id="UP000315971">
    <property type="component" value="Unassembled WGS sequence"/>
</dbReference>
<evidence type="ECO:0000313" key="3">
    <source>
        <dbReference type="Proteomes" id="UP000315971"/>
    </source>
</evidence>
<reference evidence="2 3" key="1">
    <citation type="submission" date="2017-05" db="EMBL/GenBank/DDBJ databases">
        <authorList>
            <person name="Varghese N."/>
            <person name="Submissions S."/>
        </authorList>
    </citation>
    <scope>NUCLEOTIDE SEQUENCE [LARGE SCALE GENOMIC DNA]</scope>
    <source>
        <strain evidence="2 3">DSM 21342</strain>
    </source>
</reference>
<keyword evidence="3" id="KW-1185">Reference proteome</keyword>
<feature type="domain" description="Polymerase beta nucleotidyltransferase" evidence="1">
    <location>
        <begin position="11"/>
        <end position="97"/>
    </location>
</feature>
<dbReference type="RefSeq" id="WP_142602586.1">
    <property type="nucleotide sequence ID" value="NZ_FXSZ01000003.1"/>
</dbReference>
<name>A0A521C5G0_9SPHI</name>
<protein>
    <recommendedName>
        <fullName evidence="1">Polymerase beta nucleotidyltransferase domain-containing protein</fullName>
    </recommendedName>
</protein>